<dbReference type="Proteomes" id="UP000178930">
    <property type="component" value="Unassembled WGS sequence"/>
</dbReference>
<evidence type="ECO:0000313" key="2">
    <source>
        <dbReference type="Proteomes" id="UP000178930"/>
    </source>
</evidence>
<organism evidence="1 2">
    <name type="scientific">Candidatus Buchananbacteria bacterium RIFCSPHIGHO2_01_FULL_39_14</name>
    <dbReference type="NCBI Taxonomy" id="1797532"/>
    <lineage>
        <taxon>Bacteria</taxon>
        <taxon>Candidatus Buchananiibacteriota</taxon>
    </lineage>
</organism>
<reference evidence="1 2" key="1">
    <citation type="journal article" date="2016" name="Nat. Commun.">
        <title>Thousands of microbial genomes shed light on interconnected biogeochemical processes in an aquifer system.</title>
        <authorList>
            <person name="Anantharaman K."/>
            <person name="Brown C.T."/>
            <person name="Hug L.A."/>
            <person name="Sharon I."/>
            <person name="Castelle C.J."/>
            <person name="Probst A.J."/>
            <person name="Thomas B.C."/>
            <person name="Singh A."/>
            <person name="Wilkins M.J."/>
            <person name="Karaoz U."/>
            <person name="Brodie E.L."/>
            <person name="Williams K.H."/>
            <person name="Hubbard S.S."/>
            <person name="Banfield J.F."/>
        </authorList>
    </citation>
    <scope>NUCLEOTIDE SEQUENCE [LARGE SCALE GENOMIC DNA]</scope>
</reference>
<dbReference type="EMBL" id="MHIB01000044">
    <property type="protein sequence ID" value="OGY43086.1"/>
    <property type="molecule type" value="Genomic_DNA"/>
</dbReference>
<proteinExistence type="predicted"/>
<protein>
    <submittedName>
        <fullName evidence="1">Uncharacterized protein</fullName>
    </submittedName>
</protein>
<accession>A0A1G1XU17</accession>
<dbReference type="AlphaFoldDB" id="A0A1G1XU17"/>
<name>A0A1G1XU17_9BACT</name>
<evidence type="ECO:0000313" key="1">
    <source>
        <dbReference type="EMBL" id="OGY43086.1"/>
    </source>
</evidence>
<sequence>MASVLDNIFGLFEFEAQQAYDAYAHFYQRREEGFSLSLLRQHTGHVGRLYQGLSADIALFQGAKRVTQGCHFINQPQNISDNFEGYRLQAVIGTYGMKKLNSTLDKREKERRAVNGGIVFYSSSDQTQQLELPPLSLEGRSYRQLKTDVEKMVCEGRFDLMKQALDDVRERYPPKN</sequence>
<gene>
    <name evidence="1" type="ORF">A2729_05000</name>
</gene>
<comment type="caution">
    <text evidence="1">The sequence shown here is derived from an EMBL/GenBank/DDBJ whole genome shotgun (WGS) entry which is preliminary data.</text>
</comment>